<accession>A0A385EB06</accession>
<protein>
    <submittedName>
        <fullName evidence="1">Uncharacterized protein</fullName>
    </submittedName>
</protein>
<proteinExistence type="predicted"/>
<evidence type="ECO:0000313" key="2">
    <source>
        <dbReference type="Proteomes" id="UP000259026"/>
    </source>
</evidence>
<reference evidence="2" key="1">
    <citation type="submission" date="2018-07" db="EMBL/GenBank/DDBJ databases">
        <title>Giant CbK-like Caulobacter bacteriophages have genetically divergent genomes.</title>
        <authorList>
            <person name="Wilson K.M."/>
            <person name="Ely B."/>
        </authorList>
    </citation>
    <scope>NUCLEOTIDE SEQUENCE [LARGE SCALE GENOMIC DNA]</scope>
</reference>
<keyword evidence="2" id="KW-1185">Reference proteome</keyword>
<name>A0A385EB06_9CAUD</name>
<dbReference type="InterPro" id="IPR011051">
    <property type="entry name" value="RmlC_Cupin_sf"/>
</dbReference>
<gene>
    <name evidence="1" type="ORF">CcrPW_gp367</name>
</gene>
<dbReference type="SUPFAM" id="SSF51182">
    <property type="entry name" value="RmlC-like cupins"/>
    <property type="match status" value="1"/>
</dbReference>
<dbReference type="Proteomes" id="UP000259026">
    <property type="component" value="Segment"/>
</dbReference>
<evidence type="ECO:0000313" key="1">
    <source>
        <dbReference type="EMBL" id="AXQ68906.1"/>
    </source>
</evidence>
<dbReference type="EMBL" id="MH588545">
    <property type="protein sequence ID" value="AXQ68906.1"/>
    <property type="molecule type" value="Genomic_DNA"/>
</dbReference>
<organism evidence="1 2">
    <name type="scientific">Caulobacter phage CcrPW</name>
    <dbReference type="NCBI Taxonomy" id="2283271"/>
    <lineage>
        <taxon>Viruses</taxon>
        <taxon>Duplodnaviria</taxon>
        <taxon>Heunggongvirae</taxon>
        <taxon>Uroviricota</taxon>
        <taxon>Caudoviricetes</taxon>
        <taxon>Jeanschmidtviridae</taxon>
        <taxon>Colossusvirus</taxon>
        <taxon>Colossusvirus PW</taxon>
    </lineage>
</organism>
<reference evidence="1 2" key="2">
    <citation type="submission" date="2018-09" db="EMBL/GenBank/DDBJ databases">
        <title>Giant CbK-like Caulobacter bacteriophages have genetically divergent genomes.</title>
        <authorList>
            <person name="Wilson K."/>
            <person name="Ely B."/>
        </authorList>
    </citation>
    <scope>NUCLEOTIDE SEQUENCE [LARGE SCALE GENOMIC DNA]</scope>
</reference>
<sequence>MKLPSLIWRRPGGLEECPYFRLTKLDFGLFSLRVHEWAGDDDHRAYHDHPNWFITFVLKGGYTDESPDMRPEVIERLGEPGKVYDVLRAGSIRYRRADFAHKVINVKPGTVTLLIAGRPSRRWGFWIKGKLIKRDRYFIEQGHHGCTPDAAPIRRRPDGSRL</sequence>